<organism evidence="1 2">
    <name type="scientific">Dreissena polymorpha</name>
    <name type="common">Zebra mussel</name>
    <name type="synonym">Mytilus polymorpha</name>
    <dbReference type="NCBI Taxonomy" id="45954"/>
    <lineage>
        <taxon>Eukaryota</taxon>
        <taxon>Metazoa</taxon>
        <taxon>Spiralia</taxon>
        <taxon>Lophotrochozoa</taxon>
        <taxon>Mollusca</taxon>
        <taxon>Bivalvia</taxon>
        <taxon>Autobranchia</taxon>
        <taxon>Heteroconchia</taxon>
        <taxon>Euheterodonta</taxon>
        <taxon>Imparidentia</taxon>
        <taxon>Neoheterodontei</taxon>
        <taxon>Myida</taxon>
        <taxon>Dreissenoidea</taxon>
        <taxon>Dreissenidae</taxon>
        <taxon>Dreissena</taxon>
    </lineage>
</organism>
<reference evidence="1" key="1">
    <citation type="journal article" date="2019" name="bioRxiv">
        <title>The Genome of the Zebra Mussel, Dreissena polymorpha: A Resource for Invasive Species Research.</title>
        <authorList>
            <person name="McCartney M.A."/>
            <person name="Auch B."/>
            <person name="Kono T."/>
            <person name="Mallez S."/>
            <person name="Zhang Y."/>
            <person name="Obille A."/>
            <person name="Becker A."/>
            <person name="Abrahante J.E."/>
            <person name="Garbe J."/>
            <person name="Badalamenti J.P."/>
            <person name="Herman A."/>
            <person name="Mangelson H."/>
            <person name="Liachko I."/>
            <person name="Sullivan S."/>
            <person name="Sone E.D."/>
            <person name="Koren S."/>
            <person name="Silverstein K.A.T."/>
            <person name="Beckman K.B."/>
            <person name="Gohl D.M."/>
        </authorList>
    </citation>
    <scope>NUCLEOTIDE SEQUENCE</scope>
    <source>
        <strain evidence="1">Duluth1</strain>
        <tissue evidence="1">Whole animal</tissue>
    </source>
</reference>
<reference evidence="1" key="2">
    <citation type="submission" date="2020-11" db="EMBL/GenBank/DDBJ databases">
        <authorList>
            <person name="McCartney M.A."/>
            <person name="Auch B."/>
            <person name="Kono T."/>
            <person name="Mallez S."/>
            <person name="Becker A."/>
            <person name="Gohl D.M."/>
            <person name="Silverstein K.A.T."/>
            <person name="Koren S."/>
            <person name="Bechman K.B."/>
            <person name="Herman A."/>
            <person name="Abrahante J.E."/>
            <person name="Garbe J."/>
        </authorList>
    </citation>
    <scope>NUCLEOTIDE SEQUENCE</scope>
    <source>
        <strain evidence="1">Duluth1</strain>
        <tissue evidence="1">Whole animal</tissue>
    </source>
</reference>
<accession>A0A9D4H3S4</accession>
<name>A0A9D4H3S4_DREPO</name>
<gene>
    <name evidence="1" type="ORF">DPMN_128375</name>
</gene>
<evidence type="ECO:0000313" key="2">
    <source>
        <dbReference type="Proteomes" id="UP000828390"/>
    </source>
</evidence>
<dbReference type="EMBL" id="JAIWYP010000005">
    <property type="protein sequence ID" value="KAH3826469.1"/>
    <property type="molecule type" value="Genomic_DNA"/>
</dbReference>
<proteinExistence type="predicted"/>
<sequence length="53" mass="6194">MLVKDKRCTGIKMNRNDYWGNSRQTYTDKGETIFSSLSESIKSFRKYLGLGRL</sequence>
<dbReference type="AlphaFoldDB" id="A0A9D4H3S4"/>
<comment type="caution">
    <text evidence="1">The sequence shown here is derived from an EMBL/GenBank/DDBJ whole genome shotgun (WGS) entry which is preliminary data.</text>
</comment>
<protein>
    <submittedName>
        <fullName evidence="1">Uncharacterized protein</fullName>
    </submittedName>
</protein>
<dbReference type="Proteomes" id="UP000828390">
    <property type="component" value="Unassembled WGS sequence"/>
</dbReference>
<evidence type="ECO:0000313" key="1">
    <source>
        <dbReference type="EMBL" id="KAH3826469.1"/>
    </source>
</evidence>
<keyword evidence="2" id="KW-1185">Reference proteome</keyword>